<keyword evidence="2" id="KW-0808">Transferase</keyword>
<evidence type="ECO:0000313" key="2">
    <source>
        <dbReference type="EMBL" id="RHN38708.1"/>
    </source>
</evidence>
<sequence length="224" mass="26374">MEDLNGFGFVEEEDHWKWRLEEDGAFSVKSMYSKLETRMVTVANSQGVERRVFLQIWMSKVPSKVVVFSWKLLHDRIPTKTNLAIRNALPADSSQVCVLCNSTAEDSKHLFLHCEGTSVIWRKLMDWLDFNFLIPPNLFIMWECWIGAVVNKKIRKGVRLIWHATIWNIWKARNDIVFNNATLDLEALLESIKVLSWRWCLGRLSLPACLFYEWNWNPKNCLLR</sequence>
<comment type="caution">
    <text evidence="2">The sequence shown here is derived from an EMBL/GenBank/DDBJ whole genome shotgun (WGS) entry which is preliminary data.</text>
</comment>
<keyword evidence="2" id="KW-0695">RNA-directed DNA polymerase</keyword>
<dbReference type="EMBL" id="PSQE01000008">
    <property type="protein sequence ID" value="RHN38708.1"/>
    <property type="molecule type" value="Genomic_DNA"/>
</dbReference>
<dbReference type="InterPro" id="IPR026960">
    <property type="entry name" value="RVT-Znf"/>
</dbReference>
<dbReference type="GO" id="GO:0003964">
    <property type="term" value="F:RNA-directed DNA polymerase activity"/>
    <property type="evidence" value="ECO:0007669"/>
    <property type="project" value="UniProtKB-KW"/>
</dbReference>
<organism evidence="2">
    <name type="scientific">Medicago truncatula</name>
    <name type="common">Barrel medic</name>
    <name type="synonym">Medicago tribuloides</name>
    <dbReference type="NCBI Taxonomy" id="3880"/>
    <lineage>
        <taxon>Eukaryota</taxon>
        <taxon>Viridiplantae</taxon>
        <taxon>Streptophyta</taxon>
        <taxon>Embryophyta</taxon>
        <taxon>Tracheophyta</taxon>
        <taxon>Spermatophyta</taxon>
        <taxon>Magnoliopsida</taxon>
        <taxon>eudicotyledons</taxon>
        <taxon>Gunneridae</taxon>
        <taxon>Pentapetalae</taxon>
        <taxon>rosids</taxon>
        <taxon>fabids</taxon>
        <taxon>Fabales</taxon>
        <taxon>Fabaceae</taxon>
        <taxon>Papilionoideae</taxon>
        <taxon>50 kb inversion clade</taxon>
        <taxon>NPAAA clade</taxon>
        <taxon>Hologalegina</taxon>
        <taxon>IRL clade</taxon>
        <taxon>Trifolieae</taxon>
        <taxon>Medicago</taxon>
    </lineage>
</organism>
<dbReference type="AlphaFoldDB" id="A0A396GDP7"/>
<name>A0A396GDP7_MEDTR</name>
<keyword evidence="2" id="KW-0548">Nucleotidyltransferase</keyword>
<accession>A0A396GDP7</accession>
<proteinExistence type="predicted"/>
<protein>
    <submittedName>
        <fullName evidence="2">Putative reverse transcriptase zinc-binding domain-containing protein</fullName>
    </submittedName>
</protein>
<evidence type="ECO:0000259" key="1">
    <source>
        <dbReference type="Pfam" id="PF13966"/>
    </source>
</evidence>
<dbReference type="Gramene" id="rna44669">
    <property type="protein sequence ID" value="RHN38708.1"/>
    <property type="gene ID" value="gene44669"/>
</dbReference>
<dbReference type="PANTHER" id="PTHR33116">
    <property type="entry name" value="REVERSE TRANSCRIPTASE ZINC-BINDING DOMAIN-CONTAINING PROTEIN-RELATED-RELATED"/>
    <property type="match status" value="1"/>
</dbReference>
<reference evidence="2" key="1">
    <citation type="journal article" date="2018" name="Nat. Plants">
        <title>Whole-genome landscape of Medicago truncatula symbiotic genes.</title>
        <authorList>
            <person name="Pecrix Y."/>
            <person name="Gamas P."/>
            <person name="Carrere S."/>
        </authorList>
    </citation>
    <scope>NUCLEOTIDE SEQUENCE</scope>
    <source>
        <tissue evidence="2">Leaves</tissue>
    </source>
</reference>
<dbReference type="Proteomes" id="UP000265566">
    <property type="component" value="Chromosome 8"/>
</dbReference>
<feature type="domain" description="Reverse transcriptase zinc-binding" evidence="1">
    <location>
        <begin position="26"/>
        <end position="121"/>
    </location>
</feature>
<gene>
    <name evidence="2" type="ORF">MtrunA17_Chr8g0336101</name>
</gene>
<dbReference type="Pfam" id="PF13966">
    <property type="entry name" value="zf-RVT"/>
    <property type="match status" value="1"/>
</dbReference>
<dbReference type="PANTHER" id="PTHR33116:SF78">
    <property type="entry name" value="OS12G0587133 PROTEIN"/>
    <property type="match status" value="1"/>
</dbReference>